<feature type="transmembrane region" description="Helical" evidence="1">
    <location>
        <begin position="73"/>
        <end position="96"/>
    </location>
</feature>
<reference evidence="2 3" key="1">
    <citation type="submission" date="2014-03" db="EMBL/GenBank/DDBJ databases">
        <title>Draft genome of the hookworm Oesophagostomum dentatum.</title>
        <authorList>
            <person name="Mitreva M."/>
        </authorList>
    </citation>
    <scope>NUCLEOTIDE SEQUENCE [LARGE SCALE GENOMIC DNA]</scope>
    <source>
        <strain evidence="2 3">OD-Hann</strain>
    </source>
</reference>
<dbReference type="EMBL" id="KN587323">
    <property type="protein sequence ID" value="KHJ81636.1"/>
    <property type="molecule type" value="Genomic_DNA"/>
</dbReference>
<feature type="transmembrane region" description="Helical" evidence="1">
    <location>
        <begin position="43"/>
        <end position="61"/>
    </location>
</feature>
<gene>
    <name evidence="2" type="ORF">OESDEN_18676</name>
</gene>
<sequence length="175" mass="18974">MRATTGMCIIVALFSIVILLIMCKVIGGLAASPELDTYELATVVIRFAVSAGIALTTLAALHTERAALLIPYFLIQVSGFVAGLALFVSFLFIFLLGNRSTAVSFLRFHGYSTVSSDELVIACWVTIILSAIIMLLHTWLLGIGTACWRDKRAFGESLEESRPLSKVGIVLLLYS</sequence>
<accession>A0A0B1SCQ0</accession>
<keyword evidence="3" id="KW-1185">Reference proteome</keyword>
<evidence type="ECO:0000256" key="1">
    <source>
        <dbReference type="SAM" id="Phobius"/>
    </source>
</evidence>
<evidence type="ECO:0000313" key="3">
    <source>
        <dbReference type="Proteomes" id="UP000053660"/>
    </source>
</evidence>
<evidence type="ECO:0000313" key="2">
    <source>
        <dbReference type="EMBL" id="KHJ81636.1"/>
    </source>
</evidence>
<organism evidence="2 3">
    <name type="scientific">Oesophagostomum dentatum</name>
    <name type="common">Nodular worm</name>
    <dbReference type="NCBI Taxonomy" id="61180"/>
    <lineage>
        <taxon>Eukaryota</taxon>
        <taxon>Metazoa</taxon>
        <taxon>Ecdysozoa</taxon>
        <taxon>Nematoda</taxon>
        <taxon>Chromadorea</taxon>
        <taxon>Rhabditida</taxon>
        <taxon>Rhabditina</taxon>
        <taxon>Rhabditomorpha</taxon>
        <taxon>Strongyloidea</taxon>
        <taxon>Strongylidae</taxon>
        <taxon>Oesophagostomum</taxon>
    </lineage>
</organism>
<feature type="transmembrane region" description="Helical" evidence="1">
    <location>
        <begin position="119"/>
        <end position="142"/>
    </location>
</feature>
<feature type="transmembrane region" description="Helical" evidence="1">
    <location>
        <begin position="7"/>
        <end position="31"/>
    </location>
</feature>
<keyword evidence="1" id="KW-1133">Transmembrane helix</keyword>
<keyword evidence="1" id="KW-0812">Transmembrane</keyword>
<dbReference type="Proteomes" id="UP000053660">
    <property type="component" value="Unassembled WGS sequence"/>
</dbReference>
<keyword evidence="1" id="KW-0472">Membrane</keyword>
<proteinExistence type="predicted"/>
<name>A0A0B1SCQ0_OESDE</name>
<dbReference type="AlphaFoldDB" id="A0A0B1SCQ0"/>
<dbReference type="OrthoDB" id="5782207at2759"/>
<protein>
    <submittedName>
        <fullName evidence="2">Uncharacterized protein</fullName>
    </submittedName>
</protein>